<feature type="active site" description="Proton acceptor" evidence="5 6">
    <location>
        <position position="186"/>
    </location>
</feature>
<keyword evidence="5 8" id="KW-0479">Metal-binding</keyword>
<dbReference type="GO" id="GO:0000287">
    <property type="term" value="F:magnesium ion binding"/>
    <property type="evidence" value="ECO:0007669"/>
    <property type="project" value="TreeGrafter"/>
</dbReference>
<feature type="binding site" evidence="5 7">
    <location>
        <position position="87"/>
    </location>
    <ligand>
        <name>3-methyl-2-oxobutanoate</name>
        <dbReference type="ChEBI" id="CHEBI:11851"/>
    </ligand>
</feature>
<dbReference type="PANTHER" id="PTHR20881">
    <property type="entry name" value="3-METHYL-2-OXOBUTANOATE HYDROXYMETHYLTRANSFERASE"/>
    <property type="match status" value="1"/>
</dbReference>
<sequence>MPLSSKFTLANLRAARTEGTKVPMLTCYDYTTARLMQQAGVPALLVGDSAANVILGHPTTLPVPLSFMIEIAAAVRRGAPAAFVVADMPFGSYAGSLGTAVRHVCQMASRSGCDAVKLEVTVGHSKLVRSLADAGVAVMAHLGLRPQSVATLGGYKAQGRTARQADEIVATARAMEQAGAVAILLEAVPNEVSAAIVEQTSLPVIGCGAGPSCHGFVFVTHDAVGLTDHTPRFAPKLGDLATPAIECYRRYVQQVSEGRYPSAEHGYEMPAAERAEFGKPF</sequence>
<dbReference type="Proteomes" id="UP000593765">
    <property type="component" value="Chromosome"/>
</dbReference>
<feature type="binding site" evidence="5 8">
    <location>
        <position position="119"/>
    </location>
    <ligand>
        <name>Mg(2+)</name>
        <dbReference type="ChEBI" id="CHEBI:18420"/>
    </ligand>
</feature>
<protein>
    <recommendedName>
        <fullName evidence="5">3-methyl-2-oxobutanoate hydroxymethyltransferase</fullName>
        <ecNumber evidence="5">2.1.2.11</ecNumber>
    </recommendedName>
    <alternativeName>
        <fullName evidence="5">Ketopantoate hydroxymethyltransferase</fullName>
        <shortName evidence="5">KPHMT</shortName>
    </alternativeName>
</protein>
<feature type="binding site" evidence="5 7">
    <location>
        <position position="117"/>
    </location>
    <ligand>
        <name>3-methyl-2-oxobutanoate</name>
        <dbReference type="ChEBI" id="CHEBI:11851"/>
    </ligand>
</feature>
<organism evidence="9 10">
    <name type="scientific">Humisphaera borealis</name>
    <dbReference type="NCBI Taxonomy" id="2807512"/>
    <lineage>
        <taxon>Bacteria</taxon>
        <taxon>Pseudomonadati</taxon>
        <taxon>Planctomycetota</taxon>
        <taxon>Phycisphaerae</taxon>
        <taxon>Tepidisphaerales</taxon>
        <taxon>Tepidisphaeraceae</taxon>
        <taxon>Humisphaera</taxon>
    </lineage>
</organism>
<dbReference type="GO" id="GO:0005737">
    <property type="term" value="C:cytoplasm"/>
    <property type="evidence" value="ECO:0007669"/>
    <property type="project" value="UniProtKB-SubCell"/>
</dbReference>
<evidence type="ECO:0000256" key="5">
    <source>
        <dbReference type="HAMAP-Rule" id="MF_00156"/>
    </source>
</evidence>
<keyword evidence="5 8" id="KW-0460">Magnesium</keyword>
<keyword evidence="4 5" id="KW-0808">Transferase</keyword>
<feature type="binding site" evidence="5 7">
    <location>
        <begin position="48"/>
        <end position="49"/>
    </location>
    <ligand>
        <name>3-methyl-2-oxobutanoate</name>
        <dbReference type="ChEBI" id="CHEBI:11851"/>
    </ligand>
</feature>
<evidence type="ECO:0000256" key="7">
    <source>
        <dbReference type="PIRSR" id="PIRSR000388-2"/>
    </source>
</evidence>
<evidence type="ECO:0000313" key="10">
    <source>
        <dbReference type="Proteomes" id="UP000593765"/>
    </source>
</evidence>
<evidence type="ECO:0000256" key="6">
    <source>
        <dbReference type="PIRSR" id="PIRSR000388-1"/>
    </source>
</evidence>
<feature type="binding site" evidence="5 8">
    <location>
        <position position="48"/>
    </location>
    <ligand>
        <name>Mg(2+)</name>
        <dbReference type="ChEBI" id="CHEBI:18420"/>
    </ligand>
</feature>
<dbReference type="Pfam" id="PF02548">
    <property type="entry name" value="Pantoate_transf"/>
    <property type="match status" value="1"/>
</dbReference>
<comment type="function">
    <text evidence="5">Catalyzes the reversible reaction in which hydroxymethyl group from 5,10-methylenetetrahydrofolate is transferred onto alpha-ketoisovalerate to form ketopantoate.</text>
</comment>
<reference evidence="9 10" key="1">
    <citation type="submission" date="2020-10" db="EMBL/GenBank/DDBJ databases">
        <title>Wide distribution of Phycisphaera-like planctomycetes from WD2101 soil group in peatlands and genome analysis of the first cultivated representative.</title>
        <authorList>
            <person name="Dedysh S.N."/>
            <person name="Beletsky A.V."/>
            <person name="Ivanova A."/>
            <person name="Kulichevskaya I.S."/>
            <person name="Suzina N.E."/>
            <person name="Philippov D.A."/>
            <person name="Rakitin A.L."/>
            <person name="Mardanov A.V."/>
            <person name="Ravin N.V."/>
        </authorList>
    </citation>
    <scope>NUCLEOTIDE SEQUENCE [LARGE SCALE GENOMIC DNA]</scope>
    <source>
        <strain evidence="9 10">M1803</strain>
    </source>
</reference>
<comment type="similarity">
    <text evidence="1 5">Belongs to the PanB family.</text>
</comment>
<comment type="cofactor">
    <cofactor evidence="5 8">
        <name>Mg(2+)</name>
        <dbReference type="ChEBI" id="CHEBI:18420"/>
    </cofactor>
    <text evidence="5 8">Binds 1 Mg(2+) ion per subunit.</text>
</comment>
<dbReference type="EMBL" id="CP063458">
    <property type="protein sequence ID" value="QOV91838.1"/>
    <property type="molecule type" value="Genomic_DNA"/>
</dbReference>
<keyword evidence="3 5" id="KW-0566">Pantothenate biosynthesis</keyword>
<dbReference type="Gene3D" id="3.20.20.60">
    <property type="entry name" value="Phosphoenolpyruvate-binding domains"/>
    <property type="match status" value="1"/>
</dbReference>
<dbReference type="KEGG" id="hbs:IPV69_10985"/>
<gene>
    <name evidence="5 9" type="primary">panB</name>
    <name evidence="9" type="ORF">IPV69_10985</name>
</gene>
<evidence type="ECO:0000256" key="8">
    <source>
        <dbReference type="PIRSR" id="PIRSR000388-3"/>
    </source>
</evidence>
<accession>A0A7M2X268</accession>
<dbReference type="PIRSF" id="PIRSF000388">
    <property type="entry name" value="Pantoate_hydroxy_MeTrfase"/>
    <property type="match status" value="1"/>
</dbReference>
<proteinExistence type="inferred from homology"/>
<dbReference type="AlphaFoldDB" id="A0A7M2X268"/>
<dbReference type="SUPFAM" id="SSF51621">
    <property type="entry name" value="Phosphoenolpyruvate/pyruvate domain"/>
    <property type="match status" value="1"/>
</dbReference>
<dbReference type="RefSeq" id="WP_206295155.1">
    <property type="nucleotide sequence ID" value="NZ_CP063458.1"/>
</dbReference>
<evidence type="ECO:0000256" key="4">
    <source>
        <dbReference type="ARBA" id="ARBA00022679"/>
    </source>
</evidence>
<keyword evidence="5" id="KW-0963">Cytoplasm</keyword>
<dbReference type="InterPro" id="IPR040442">
    <property type="entry name" value="Pyrv_kinase-like_dom_sf"/>
</dbReference>
<dbReference type="GO" id="GO:0003864">
    <property type="term" value="F:3-methyl-2-oxobutanoate hydroxymethyltransferase activity"/>
    <property type="evidence" value="ECO:0007669"/>
    <property type="project" value="UniProtKB-UniRule"/>
</dbReference>
<evidence type="ECO:0000256" key="3">
    <source>
        <dbReference type="ARBA" id="ARBA00022655"/>
    </source>
</evidence>
<feature type="binding site" evidence="5 8">
    <location>
        <position position="87"/>
    </location>
    <ligand>
        <name>Mg(2+)</name>
        <dbReference type="ChEBI" id="CHEBI:18420"/>
    </ligand>
</feature>
<dbReference type="GO" id="GO:0015940">
    <property type="term" value="P:pantothenate biosynthetic process"/>
    <property type="evidence" value="ECO:0007669"/>
    <property type="project" value="UniProtKB-UniRule"/>
</dbReference>
<dbReference type="InterPro" id="IPR003700">
    <property type="entry name" value="Pantoate_hydroxy_MeTrfase"/>
</dbReference>
<dbReference type="NCBIfam" id="NF001452">
    <property type="entry name" value="PRK00311.1"/>
    <property type="match status" value="1"/>
</dbReference>
<comment type="subunit">
    <text evidence="2 5">Homodecamer; pentamer of dimers.</text>
</comment>
<name>A0A7M2X268_9BACT</name>
<comment type="pathway">
    <text evidence="5">Cofactor biosynthesis; (R)-pantothenate biosynthesis; (R)-pantoate from 3-methyl-2-oxobutanoate: step 1/2.</text>
</comment>
<dbReference type="PANTHER" id="PTHR20881:SF0">
    <property type="entry name" value="3-METHYL-2-OXOBUTANOATE HYDROXYMETHYLTRANSFERASE"/>
    <property type="match status" value="1"/>
</dbReference>
<dbReference type="InterPro" id="IPR015813">
    <property type="entry name" value="Pyrv/PenolPyrv_kinase-like_dom"/>
</dbReference>
<dbReference type="HAMAP" id="MF_00156">
    <property type="entry name" value="PanB"/>
    <property type="match status" value="1"/>
</dbReference>
<comment type="catalytic activity">
    <reaction evidence="5">
        <text>(6R)-5,10-methylene-5,6,7,8-tetrahydrofolate + 3-methyl-2-oxobutanoate + H2O = 2-dehydropantoate + (6S)-5,6,7,8-tetrahydrofolate</text>
        <dbReference type="Rhea" id="RHEA:11824"/>
        <dbReference type="ChEBI" id="CHEBI:11561"/>
        <dbReference type="ChEBI" id="CHEBI:11851"/>
        <dbReference type="ChEBI" id="CHEBI:15377"/>
        <dbReference type="ChEBI" id="CHEBI:15636"/>
        <dbReference type="ChEBI" id="CHEBI:57453"/>
        <dbReference type="EC" id="2.1.2.11"/>
    </reaction>
</comment>
<comment type="subcellular location">
    <subcellularLocation>
        <location evidence="5">Cytoplasm</location>
    </subcellularLocation>
</comment>
<dbReference type="NCBIfam" id="TIGR00222">
    <property type="entry name" value="panB"/>
    <property type="match status" value="1"/>
</dbReference>
<dbReference type="CDD" id="cd06557">
    <property type="entry name" value="KPHMT-like"/>
    <property type="match status" value="1"/>
</dbReference>
<evidence type="ECO:0000256" key="2">
    <source>
        <dbReference type="ARBA" id="ARBA00011424"/>
    </source>
</evidence>
<keyword evidence="10" id="KW-1185">Reference proteome</keyword>
<dbReference type="EC" id="2.1.2.11" evidence="5"/>
<evidence type="ECO:0000256" key="1">
    <source>
        <dbReference type="ARBA" id="ARBA00008676"/>
    </source>
</evidence>
<dbReference type="UniPathway" id="UPA00028">
    <property type="reaction ID" value="UER00003"/>
</dbReference>
<evidence type="ECO:0000313" key="9">
    <source>
        <dbReference type="EMBL" id="QOV91838.1"/>
    </source>
</evidence>